<dbReference type="AlphaFoldDB" id="A0A8S9Z6I2"/>
<name>A0A8S9Z6I2_9TREM</name>
<organism evidence="1 2">
    <name type="scientific">Paragonimus skrjabini miyazakii</name>
    <dbReference type="NCBI Taxonomy" id="59628"/>
    <lineage>
        <taxon>Eukaryota</taxon>
        <taxon>Metazoa</taxon>
        <taxon>Spiralia</taxon>
        <taxon>Lophotrochozoa</taxon>
        <taxon>Platyhelminthes</taxon>
        <taxon>Trematoda</taxon>
        <taxon>Digenea</taxon>
        <taxon>Plagiorchiida</taxon>
        <taxon>Troglotremata</taxon>
        <taxon>Troglotrematidae</taxon>
        <taxon>Paragonimus</taxon>
    </lineage>
</organism>
<evidence type="ECO:0000313" key="2">
    <source>
        <dbReference type="Proteomes" id="UP000822476"/>
    </source>
</evidence>
<reference evidence="1" key="1">
    <citation type="submission" date="2019-07" db="EMBL/GenBank/DDBJ databases">
        <title>Annotation for the trematode Paragonimus miyazaki's.</title>
        <authorList>
            <person name="Choi Y.-J."/>
        </authorList>
    </citation>
    <scope>NUCLEOTIDE SEQUENCE</scope>
    <source>
        <strain evidence="1">Japan</strain>
    </source>
</reference>
<evidence type="ECO:0000313" key="1">
    <source>
        <dbReference type="EMBL" id="KAF7258697.1"/>
    </source>
</evidence>
<protein>
    <submittedName>
        <fullName evidence="1">Uncharacterized protein</fullName>
    </submittedName>
</protein>
<gene>
    <name evidence="1" type="ORF">EG68_03634</name>
</gene>
<sequence length="96" mass="10732">MNDTTIGEYAQPPTLILQGTDSALGTPAQICQTRATRVSNTQCDPVTKLSDRSDRLHFDVSDGKEECGEVAEEQKDKYYLCGEKQTEDKTLRMKCQ</sequence>
<accession>A0A8S9Z6I2</accession>
<proteinExistence type="predicted"/>
<keyword evidence="2" id="KW-1185">Reference proteome</keyword>
<dbReference type="Proteomes" id="UP000822476">
    <property type="component" value="Unassembled WGS sequence"/>
</dbReference>
<dbReference type="EMBL" id="JTDE01001578">
    <property type="protein sequence ID" value="KAF7258697.1"/>
    <property type="molecule type" value="Genomic_DNA"/>
</dbReference>
<comment type="caution">
    <text evidence="1">The sequence shown here is derived from an EMBL/GenBank/DDBJ whole genome shotgun (WGS) entry which is preliminary data.</text>
</comment>